<feature type="compositionally biased region" description="Basic and acidic residues" evidence="1">
    <location>
        <begin position="74"/>
        <end position="84"/>
    </location>
</feature>
<proteinExistence type="predicted"/>
<feature type="region of interest" description="Disordered" evidence="1">
    <location>
        <begin position="1"/>
        <end position="96"/>
    </location>
</feature>
<protein>
    <submittedName>
        <fullName evidence="2">Uncharacterized protein</fullName>
    </submittedName>
</protein>
<evidence type="ECO:0000256" key="1">
    <source>
        <dbReference type="SAM" id="MobiDB-lite"/>
    </source>
</evidence>
<reference evidence="2" key="1">
    <citation type="journal article" date="2021" name="Nat. Commun.">
        <title>Genetic determinants of endophytism in the Arabidopsis root mycobiome.</title>
        <authorList>
            <person name="Mesny F."/>
            <person name="Miyauchi S."/>
            <person name="Thiergart T."/>
            <person name="Pickel B."/>
            <person name="Atanasova L."/>
            <person name="Karlsson M."/>
            <person name="Huettel B."/>
            <person name="Barry K.W."/>
            <person name="Haridas S."/>
            <person name="Chen C."/>
            <person name="Bauer D."/>
            <person name="Andreopoulos W."/>
            <person name="Pangilinan J."/>
            <person name="LaButti K."/>
            <person name="Riley R."/>
            <person name="Lipzen A."/>
            <person name="Clum A."/>
            <person name="Drula E."/>
            <person name="Henrissat B."/>
            <person name="Kohler A."/>
            <person name="Grigoriev I.V."/>
            <person name="Martin F.M."/>
            <person name="Hacquard S."/>
        </authorList>
    </citation>
    <scope>NUCLEOTIDE SEQUENCE</scope>
    <source>
        <strain evidence="2">MPI-SDFR-AT-0120</strain>
    </source>
</reference>
<name>A0A8K0RIV4_9PLEO</name>
<organism evidence="2 3">
    <name type="scientific">Paraphoma chrysanthemicola</name>
    <dbReference type="NCBI Taxonomy" id="798071"/>
    <lineage>
        <taxon>Eukaryota</taxon>
        <taxon>Fungi</taxon>
        <taxon>Dikarya</taxon>
        <taxon>Ascomycota</taxon>
        <taxon>Pezizomycotina</taxon>
        <taxon>Dothideomycetes</taxon>
        <taxon>Pleosporomycetidae</taxon>
        <taxon>Pleosporales</taxon>
        <taxon>Pleosporineae</taxon>
        <taxon>Phaeosphaeriaceae</taxon>
        <taxon>Paraphoma</taxon>
    </lineage>
</organism>
<feature type="compositionally biased region" description="Low complexity" evidence="1">
    <location>
        <begin position="24"/>
        <end position="38"/>
    </location>
</feature>
<evidence type="ECO:0000313" key="2">
    <source>
        <dbReference type="EMBL" id="KAH7094647.1"/>
    </source>
</evidence>
<dbReference type="Proteomes" id="UP000813461">
    <property type="component" value="Unassembled WGS sequence"/>
</dbReference>
<gene>
    <name evidence="2" type="ORF">FB567DRAFT_543074</name>
</gene>
<sequence length="137" mass="15583">MSSEPRRPRASSCDSFRMPKFTKSSTMSTTDSSGSDMSQLHVARAVPKTRTNRESVEIRAGGFSKPRVNKRSRRDTNESGRSAKSEGGNGNGKEDFRYYGRHSNQWLFNDFSVTDSIKKGWGRVFGKEEGDWYENRK</sequence>
<evidence type="ECO:0000313" key="3">
    <source>
        <dbReference type="Proteomes" id="UP000813461"/>
    </source>
</evidence>
<keyword evidence="3" id="KW-1185">Reference proteome</keyword>
<comment type="caution">
    <text evidence="2">The sequence shown here is derived from an EMBL/GenBank/DDBJ whole genome shotgun (WGS) entry which is preliminary data.</text>
</comment>
<dbReference type="OrthoDB" id="5089392at2759"/>
<dbReference type="EMBL" id="JAGMVJ010000001">
    <property type="protein sequence ID" value="KAH7094647.1"/>
    <property type="molecule type" value="Genomic_DNA"/>
</dbReference>
<accession>A0A8K0RIV4</accession>
<dbReference type="AlphaFoldDB" id="A0A8K0RIV4"/>